<gene>
    <name evidence="1" type="ORF">GCM10011496_00780</name>
</gene>
<evidence type="ECO:0000313" key="2">
    <source>
        <dbReference type="Proteomes" id="UP000620596"/>
    </source>
</evidence>
<keyword evidence="2" id="KW-1185">Reference proteome</keyword>
<dbReference type="Proteomes" id="UP000620596">
    <property type="component" value="Unassembled WGS sequence"/>
</dbReference>
<comment type="caution">
    <text evidence="1">The sequence shown here is derived from an EMBL/GenBank/DDBJ whole genome shotgun (WGS) entry which is preliminary data.</text>
</comment>
<protein>
    <submittedName>
        <fullName evidence="1">Uncharacterized protein</fullName>
    </submittedName>
</protein>
<dbReference type="AlphaFoldDB" id="A0A916S4H9"/>
<reference evidence="1" key="2">
    <citation type="submission" date="2020-09" db="EMBL/GenBank/DDBJ databases">
        <authorList>
            <person name="Sun Q."/>
            <person name="Zhou Y."/>
        </authorList>
    </citation>
    <scope>NUCLEOTIDE SEQUENCE</scope>
    <source>
        <strain evidence="1">CGMCC 1.15322</strain>
    </source>
</reference>
<sequence length="72" mass="8012">MRMTLGWACTADALKQRASTATDETVSWRAVRKGKKEKEFVFMAPIVQTTGGGVTVAFPRRLDAGSPAWRRR</sequence>
<reference evidence="1" key="1">
    <citation type="journal article" date="2014" name="Int. J. Syst. Evol. Microbiol.">
        <title>Complete genome sequence of Corynebacterium casei LMG S-19264T (=DSM 44701T), isolated from a smear-ripened cheese.</title>
        <authorList>
            <consortium name="US DOE Joint Genome Institute (JGI-PGF)"/>
            <person name="Walter F."/>
            <person name="Albersmeier A."/>
            <person name="Kalinowski J."/>
            <person name="Ruckert C."/>
        </authorList>
    </citation>
    <scope>NUCLEOTIDE SEQUENCE</scope>
    <source>
        <strain evidence="1">CGMCC 1.15322</strain>
    </source>
</reference>
<name>A0A916S4H9_9BURK</name>
<accession>A0A916S4H9</accession>
<evidence type="ECO:0000313" key="1">
    <source>
        <dbReference type="EMBL" id="GGA84154.1"/>
    </source>
</evidence>
<proteinExistence type="predicted"/>
<organism evidence="1 2">
    <name type="scientific">Polaromonas eurypsychrophila</name>
    <dbReference type="NCBI Taxonomy" id="1614635"/>
    <lineage>
        <taxon>Bacteria</taxon>
        <taxon>Pseudomonadati</taxon>
        <taxon>Pseudomonadota</taxon>
        <taxon>Betaproteobacteria</taxon>
        <taxon>Burkholderiales</taxon>
        <taxon>Comamonadaceae</taxon>
        <taxon>Polaromonas</taxon>
    </lineage>
</organism>
<dbReference type="EMBL" id="BMIG01000001">
    <property type="protein sequence ID" value="GGA84154.1"/>
    <property type="molecule type" value="Genomic_DNA"/>
</dbReference>